<organism evidence="1 2">
    <name type="scientific">Cellvibrio fibrivorans</name>
    <dbReference type="NCBI Taxonomy" id="126350"/>
    <lineage>
        <taxon>Bacteria</taxon>
        <taxon>Pseudomonadati</taxon>
        <taxon>Pseudomonadota</taxon>
        <taxon>Gammaproteobacteria</taxon>
        <taxon>Cellvibrionales</taxon>
        <taxon>Cellvibrionaceae</taxon>
        <taxon>Cellvibrio</taxon>
    </lineage>
</organism>
<protein>
    <submittedName>
        <fullName evidence="1">Uncharacterized protein</fullName>
    </submittedName>
</protein>
<gene>
    <name evidence="1" type="ORF">J2X05_004307</name>
</gene>
<proteinExistence type="predicted"/>
<evidence type="ECO:0000313" key="1">
    <source>
        <dbReference type="EMBL" id="MDR7092261.1"/>
    </source>
</evidence>
<dbReference type="RefSeq" id="WP_310076398.1">
    <property type="nucleotide sequence ID" value="NZ_JAVDVX010000018.1"/>
</dbReference>
<sequence>MNIERITKILEFDDGSLPDINFDFNGEECVSNAYLYIQNLSSQLVGSNAYYWSKSKQSEIPILFGENPALRHIEGEAESFHVLFGGIKSNSGKKVPDLGVYVLSSDYISLDYKMGKCWNNEAVIGLFEIMAEFESLSKNTSISHEGNIFEQEGELISAYTSWKKI</sequence>
<comment type="caution">
    <text evidence="1">The sequence shown here is derived from an EMBL/GenBank/DDBJ whole genome shotgun (WGS) entry which is preliminary data.</text>
</comment>
<dbReference type="EMBL" id="JAVDVX010000018">
    <property type="protein sequence ID" value="MDR7092261.1"/>
    <property type="molecule type" value="Genomic_DNA"/>
</dbReference>
<dbReference type="Proteomes" id="UP001253595">
    <property type="component" value="Unassembled WGS sequence"/>
</dbReference>
<accession>A0ABU1V483</accession>
<keyword evidence="2" id="KW-1185">Reference proteome</keyword>
<reference evidence="1 2" key="1">
    <citation type="submission" date="2023-07" db="EMBL/GenBank/DDBJ databases">
        <title>Sorghum-associated microbial communities from plants grown in Nebraska, USA.</title>
        <authorList>
            <person name="Schachtman D."/>
        </authorList>
    </citation>
    <scope>NUCLEOTIDE SEQUENCE [LARGE SCALE GENOMIC DNA]</scope>
    <source>
        <strain evidence="1 2">BE190</strain>
    </source>
</reference>
<name>A0ABU1V483_9GAMM</name>
<evidence type="ECO:0000313" key="2">
    <source>
        <dbReference type="Proteomes" id="UP001253595"/>
    </source>
</evidence>